<keyword evidence="2" id="KW-1185">Reference proteome</keyword>
<proteinExistence type="predicted"/>
<evidence type="ECO:0000313" key="1">
    <source>
        <dbReference type="EMBL" id="QYM79892.1"/>
    </source>
</evidence>
<dbReference type="RefSeq" id="WP_220164320.1">
    <property type="nucleotide sequence ID" value="NZ_CP080507.1"/>
</dbReference>
<dbReference type="AlphaFoldDB" id="A0A8F9TYJ8"/>
<gene>
    <name evidence="1" type="ORF">K0B96_04550</name>
</gene>
<reference evidence="1" key="1">
    <citation type="submission" date="2021-08" db="EMBL/GenBank/DDBJ databases">
        <title>Genome of a novel bacterium of the phylum Verrucomicrobia, Oleiharenicola sp. KSB-15.</title>
        <authorList>
            <person name="Chung J.-H."/>
            <person name="Ahn J.-H."/>
            <person name="Yoon Y."/>
            <person name="Kim D.-Y."/>
            <person name="An S.-H."/>
            <person name="Park I."/>
            <person name="Yeon J."/>
        </authorList>
    </citation>
    <scope>NUCLEOTIDE SEQUENCE</scope>
    <source>
        <strain evidence="1">KSB-15</strain>
    </source>
</reference>
<dbReference type="InterPro" id="IPR010916">
    <property type="entry name" value="TonB_box_CS"/>
</dbReference>
<dbReference type="PROSITE" id="PS00430">
    <property type="entry name" value="TONB_DEPENDENT_REC_1"/>
    <property type="match status" value="1"/>
</dbReference>
<dbReference type="Proteomes" id="UP000825051">
    <property type="component" value="Chromosome"/>
</dbReference>
<dbReference type="EMBL" id="CP080507">
    <property type="protein sequence ID" value="QYM79892.1"/>
    <property type="molecule type" value="Genomic_DNA"/>
</dbReference>
<sequence>MTPPLRLSLLTLAAALVGVPLAGAQMLTDSPFLPPAGATLIAPPPETLQLSGVIASGESVLVNLTDSQTKRSLWIPVGKTVDDIEVLSCDLKTDTVVVRAKGQVKTLKLRTATIVTAPASAPLAPSVIASGPDGAPAPLLTQAEQEREARMLVSDLLEIGLQQRKAYEEAQRKAAAAKAAK</sequence>
<organism evidence="1 2">
    <name type="scientific">Horticoccus luteus</name>
    <dbReference type="NCBI Taxonomy" id="2862869"/>
    <lineage>
        <taxon>Bacteria</taxon>
        <taxon>Pseudomonadati</taxon>
        <taxon>Verrucomicrobiota</taxon>
        <taxon>Opitutia</taxon>
        <taxon>Opitutales</taxon>
        <taxon>Opitutaceae</taxon>
        <taxon>Horticoccus</taxon>
    </lineage>
</organism>
<protein>
    <submittedName>
        <fullName evidence="1">Uncharacterized protein</fullName>
    </submittedName>
</protein>
<evidence type="ECO:0000313" key="2">
    <source>
        <dbReference type="Proteomes" id="UP000825051"/>
    </source>
</evidence>
<name>A0A8F9TYJ8_9BACT</name>
<dbReference type="KEGG" id="ole:K0B96_04550"/>
<accession>A0A8F9TYJ8</accession>